<evidence type="ECO:0000313" key="2">
    <source>
        <dbReference type="Proteomes" id="UP000059113"/>
    </source>
</evidence>
<evidence type="ECO:0000313" key="1">
    <source>
        <dbReference type="EMBL" id="ANC50379.1"/>
    </source>
</evidence>
<protein>
    <submittedName>
        <fullName evidence="1">Uncharacterized protein</fullName>
    </submittedName>
</protein>
<reference evidence="1 2" key="1">
    <citation type="journal article" date="2015" name="Int. J. Syst. Evol. Microbiol.">
        <title>Erythrobacter atlanticus sp. nov., a bacterium from ocean sediment able to degrade polycyclic aromatic hydrocarbons.</title>
        <authorList>
            <person name="Zhuang L."/>
            <person name="Liu Y."/>
            <person name="Wang L."/>
            <person name="Wang W."/>
            <person name="Shao Z."/>
        </authorList>
    </citation>
    <scope>NUCLEOTIDE SEQUENCE [LARGE SCALE GENOMIC DNA]</scope>
    <source>
        <strain evidence="2">s21-N3</strain>
    </source>
</reference>
<sequence length="150" mass="16210">MASQLTATREEAQMAAHLTSARRAFESAFSESCSPASWCEGIGEPASHMLDHLYCVDLLATIEVSSSPCSLADPIDLVVRSGMPVLRIKHGVNELALKTALVAWKDCASANRALRESRPLLATVDQVHVIGVGDEVSFERLEQFAACLRV</sequence>
<reference evidence="2" key="2">
    <citation type="submission" date="2015-04" db="EMBL/GenBank/DDBJ databases">
        <title>The complete genome sequence of Erythrobacter sp. s21-N3.</title>
        <authorList>
            <person name="Zhuang L."/>
            <person name="Liu Y."/>
            <person name="Shao Z."/>
        </authorList>
    </citation>
    <scope>NUCLEOTIDE SEQUENCE [LARGE SCALE GENOMIC DNA]</scope>
    <source>
        <strain evidence="2">s21-N3</strain>
    </source>
</reference>
<organism evidence="1 2">
    <name type="scientific">Aurantiacibacter atlanticus</name>
    <dbReference type="NCBI Taxonomy" id="1648404"/>
    <lineage>
        <taxon>Bacteria</taxon>
        <taxon>Pseudomonadati</taxon>
        <taxon>Pseudomonadota</taxon>
        <taxon>Alphaproteobacteria</taxon>
        <taxon>Sphingomonadales</taxon>
        <taxon>Erythrobacteraceae</taxon>
        <taxon>Aurantiacibacter</taxon>
    </lineage>
</organism>
<dbReference type="KEGG" id="ery:CP97_14693"/>
<accession>A0A161J487</accession>
<dbReference type="Proteomes" id="UP000059113">
    <property type="component" value="Chromosome"/>
</dbReference>
<dbReference type="EMBL" id="CP011310">
    <property type="protein sequence ID" value="ANC50379.1"/>
    <property type="molecule type" value="Genomic_DNA"/>
</dbReference>
<name>A0A161J487_9SPHN</name>
<gene>
    <name evidence="1" type="ORF">CP97_14693</name>
</gene>
<proteinExistence type="predicted"/>
<dbReference type="AlphaFoldDB" id="A0A161J487"/>
<keyword evidence="2" id="KW-1185">Reference proteome</keyword>